<gene>
    <name evidence="1" type="ORF">LCGC14_0156240</name>
</gene>
<proteinExistence type="predicted"/>
<sequence>MGAVDLHQGSLRIQANVGQNPKNQARVLKI</sequence>
<dbReference type="EMBL" id="LAZR01000057">
    <property type="protein sequence ID" value="KKN97505.1"/>
    <property type="molecule type" value="Genomic_DNA"/>
</dbReference>
<evidence type="ECO:0000313" key="1">
    <source>
        <dbReference type="EMBL" id="KKN97505.1"/>
    </source>
</evidence>
<dbReference type="AlphaFoldDB" id="A0A0F9UWW2"/>
<organism evidence="1">
    <name type="scientific">marine sediment metagenome</name>
    <dbReference type="NCBI Taxonomy" id="412755"/>
    <lineage>
        <taxon>unclassified sequences</taxon>
        <taxon>metagenomes</taxon>
        <taxon>ecological metagenomes</taxon>
    </lineage>
</organism>
<reference evidence="1" key="1">
    <citation type="journal article" date="2015" name="Nature">
        <title>Complex archaea that bridge the gap between prokaryotes and eukaryotes.</title>
        <authorList>
            <person name="Spang A."/>
            <person name="Saw J.H."/>
            <person name="Jorgensen S.L."/>
            <person name="Zaremba-Niedzwiedzka K."/>
            <person name="Martijn J."/>
            <person name="Lind A.E."/>
            <person name="van Eijk R."/>
            <person name="Schleper C."/>
            <person name="Guy L."/>
            <person name="Ettema T.J."/>
        </authorList>
    </citation>
    <scope>NUCLEOTIDE SEQUENCE</scope>
</reference>
<accession>A0A0F9UWW2</accession>
<name>A0A0F9UWW2_9ZZZZ</name>
<comment type="caution">
    <text evidence="1">The sequence shown here is derived from an EMBL/GenBank/DDBJ whole genome shotgun (WGS) entry which is preliminary data.</text>
</comment>
<protein>
    <submittedName>
        <fullName evidence="1">Uncharacterized protein</fullName>
    </submittedName>
</protein>